<evidence type="ECO:0000313" key="2">
    <source>
        <dbReference type="Proteomes" id="UP001225356"/>
    </source>
</evidence>
<gene>
    <name evidence="1" type="ORF">J2853_003193</name>
</gene>
<name>A0ABT9QBE4_9ACTN</name>
<evidence type="ECO:0000313" key="1">
    <source>
        <dbReference type="EMBL" id="MDP9843982.1"/>
    </source>
</evidence>
<comment type="caution">
    <text evidence="1">The sequence shown here is derived from an EMBL/GenBank/DDBJ whole genome shotgun (WGS) entry which is preliminary data.</text>
</comment>
<sequence>MKGFGLARGIQLGAGEVINGAGDFADASIERQLAYHPRDKG</sequence>
<accession>A0ABT9QBE4</accession>
<protein>
    <submittedName>
        <fullName evidence="1">Uncharacterized protein</fullName>
    </submittedName>
</protein>
<reference evidence="1 2" key="1">
    <citation type="submission" date="2023-07" db="EMBL/GenBank/DDBJ databases">
        <title>Sequencing the genomes of 1000 actinobacteria strains.</title>
        <authorList>
            <person name="Klenk H.-P."/>
        </authorList>
    </citation>
    <scope>NUCLEOTIDE SEQUENCE [LARGE SCALE GENOMIC DNA]</scope>
    <source>
        <strain evidence="1 2">DSM 46740</strain>
    </source>
</reference>
<organism evidence="1 2">
    <name type="scientific">Streptosporangium lutulentum</name>
    <dbReference type="NCBI Taxonomy" id="1461250"/>
    <lineage>
        <taxon>Bacteria</taxon>
        <taxon>Bacillati</taxon>
        <taxon>Actinomycetota</taxon>
        <taxon>Actinomycetes</taxon>
        <taxon>Streptosporangiales</taxon>
        <taxon>Streptosporangiaceae</taxon>
        <taxon>Streptosporangium</taxon>
    </lineage>
</organism>
<proteinExistence type="predicted"/>
<dbReference type="EMBL" id="JAUSQU010000001">
    <property type="protein sequence ID" value="MDP9843982.1"/>
    <property type="molecule type" value="Genomic_DNA"/>
</dbReference>
<keyword evidence="2" id="KW-1185">Reference proteome</keyword>
<dbReference type="Proteomes" id="UP001225356">
    <property type="component" value="Unassembled WGS sequence"/>
</dbReference>
<dbReference type="RefSeq" id="WP_307558495.1">
    <property type="nucleotide sequence ID" value="NZ_JAUSQU010000001.1"/>
</dbReference>